<protein>
    <submittedName>
        <fullName evidence="1">Uncharacterized protein</fullName>
    </submittedName>
</protein>
<organism evidence="1 2">
    <name type="scientific">Pseudomonas trivialis</name>
    <dbReference type="NCBI Taxonomy" id="200450"/>
    <lineage>
        <taxon>Bacteria</taxon>
        <taxon>Pseudomonadati</taxon>
        <taxon>Pseudomonadota</taxon>
        <taxon>Gammaproteobacteria</taxon>
        <taxon>Pseudomonadales</taxon>
        <taxon>Pseudomonadaceae</taxon>
        <taxon>Pseudomonas</taxon>
    </lineage>
</organism>
<evidence type="ECO:0000313" key="2">
    <source>
        <dbReference type="Proteomes" id="UP000036608"/>
    </source>
</evidence>
<dbReference type="RefSeq" id="WP_049713102.1">
    <property type="nucleotide sequence ID" value="NZ_CP011507.1"/>
</dbReference>
<reference evidence="2" key="2">
    <citation type="submission" date="2015-05" db="EMBL/GenBank/DDBJ databases">
        <authorList>
            <person name="Swarnkar M.K."/>
            <person name="Vyas P."/>
            <person name="Rahi P."/>
            <person name="Thakur R."/>
            <person name="Thakur N."/>
            <person name="Singh A.K."/>
            <person name="Gulati A."/>
        </authorList>
    </citation>
    <scope>NUCLEOTIDE SEQUENCE [LARGE SCALE GENOMIC DNA]</scope>
    <source>
        <strain evidence="2">745</strain>
    </source>
</reference>
<evidence type="ECO:0000313" key="1">
    <source>
        <dbReference type="EMBL" id="AKS09820.1"/>
    </source>
</evidence>
<proteinExistence type="predicted"/>
<dbReference type="KEGG" id="ptv:AA957_28125"/>
<reference evidence="1 2" key="1">
    <citation type="journal article" date="2015" name="Genome Announc.">
        <title>Complete Genome Sequence of the Rhizobacterium Pseudomonas trivialis Strain IHBB745 with Multiple Plant Growth-Promoting Activities and Tolerance to Desiccation and Alkalinity.</title>
        <authorList>
            <person name="Gulati A."/>
            <person name="Swarnkar M.K."/>
            <person name="Vyas P."/>
            <person name="Rahi P."/>
            <person name="Thakur R."/>
            <person name="Thakur N."/>
            <person name="Singh A.K."/>
        </authorList>
    </citation>
    <scope>NUCLEOTIDE SEQUENCE [LARGE SCALE GENOMIC DNA]</scope>
    <source>
        <strain evidence="2">745</strain>
    </source>
</reference>
<sequence>MNVQELKQSNILSISLDQAHRVFEMIVSLPDDTRCKLMAWNDDGIELTVRIGALNLHYRADLGELEGISVVNNVLVMEGDFGDMEIEAANVVVEKLK</sequence>
<name>A0A0H5AJF8_9PSED</name>
<accession>A0A0H5AJF8</accession>
<dbReference type="Proteomes" id="UP000036608">
    <property type="component" value="Chromosome"/>
</dbReference>
<gene>
    <name evidence="1" type="ORF">AA957_28125</name>
</gene>
<dbReference type="AlphaFoldDB" id="A0A0H5AJF8"/>
<dbReference type="OrthoDB" id="6900809at2"/>
<dbReference type="PATRIC" id="fig|200450.3.peg.5782"/>
<dbReference type="EMBL" id="CP011507">
    <property type="protein sequence ID" value="AKS09820.1"/>
    <property type="molecule type" value="Genomic_DNA"/>
</dbReference>